<evidence type="ECO:0000256" key="2">
    <source>
        <dbReference type="ARBA" id="ARBA00004555"/>
    </source>
</evidence>
<feature type="compositionally biased region" description="Low complexity" evidence="5">
    <location>
        <begin position="178"/>
        <end position="200"/>
    </location>
</feature>
<dbReference type="Proteomes" id="UP000825729">
    <property type="component" value="Unassembled WGS sequence"/>
</dbReference>
<dbReference type="SMART" id="SM00273">
    <property type="entry name" value="ENTH"/>
    <property type="match status" value="1"/>
</dbReference>
<evidence type="ECO:0000256" key="5">
    <source>
        <dbReference type="SAM" id="MobiDB-lite"/>
    </source>
</evidence>
<dbReference type="PANTHER" id="PTHR12276:SF95">
    <property type="entry name" value="ENTH_VHS FAMILY PROTEIN"/>
    <property type="match status" value="1"/>
</dbReference>
<dbReference type="GO" id="GO:0005794">
    <property type="term" value="C:Golgi apparatus"/>
    <property type="evidence" value="ECO:0007669"/>
    <property type="project" value="UniProtKB-SubCell"/>
</dbReference>
<evidence type="ECO:0000313" key="8">
    <source>
        <dbReference type="Proteomes" id="UP000825729"/>
    </source>
</evidence>
<dbReference type="GO" id="GO:0006897">
    <property type="term" value="P:endocytosis"/>
    <property type="evidence" value="ECO:0007669"/>
    <property type="project" value="TreeGrafter"/>
</dbReference>
<dbReference type="InterPro" id="IPR008942">
    <property type="entry name" value="ENTH_VHS"/>
</dbReference>
<dbReference type="CDD" id="cd03571">
    <property type="entry name" value="ENTH"/>
    <property type="match status" value="1"/>
</dbReference>
<reference evidence="7 8" key="1">
    <citation type="submission" date="2021-07" db="EMBL/GenBank/DDBJ databases">
        <title>The Aristolochia fimbriata genome: insights into angiosperm evolution, floral development and chemical biosynthesis.</title>
        <authorList>
            <person name="Jiao Y."/>
        </authorList>
    </citation>
    <scope>NUCLEOTIDE SEQUENCE [LARGE SCALE GENOMIC DNA]</scope>
    <source>
        <strain evidence="7">IBCAS-2021</strain>
        <tissue evidence="7">Leaf</tissue>
    </source>
</reference>
<evidence type="ECO:0000256" key="3">
    <source>
        <dbReference type="ARBA" id="ARBA00023034"/>
    </source>
</evidence>
<dbReference type="PROSITE" id="PS50942">
    <property type="entry name" value="ENTH"/>
    <property type="match status" value="1"/>
</dbReference>
<evidence type="ECO:0000259" key="6">
    <source>
        <dbReference type="PROSITE" id="PS50942"/>
    </source>
</evidence>
<keyword evidence="8" id="KW-1185">Reference proteome</keyword>
<feature type="compositionally biased region" description="Basic and acidic residues" evidence="5">
    <location>
        <begin position="241"/>
        <end position="251"/>
    </location>
</feature>
<dbReference type="EMBL" id="JAINDJ010000005">
    <property type="protein sequence ID" value="KAG9445711.1"/>
    <property type="molecule type" value="Genomic_DNA"/>
</dbReference>
<protein>
    <recommendedName>
        <fullName evidence="6">ENTH domain-containing protein</fullName>
    </recommendedName>
</protein>
<dbReference type="Pfam" id="PF01417">
    <property type="entry name" value="ENTH"/>
    <property type="match status" value="1"/>
</dbReference>
<name>A0AAV7ED76_ARIFI</name>
<accession>A0AAV7ED76</accession>
<evidence type="ECO:0000313" key="7">
    <source>
        <dbReference type="EMBL" id="KAG9445711.1"/>
    </source>
</evidence>
<organism evidence="7 8">
    <name type="scientific">Aristolochia fimbriata</name>
    <name type="common">White veined hardy Dutchman's pipe vine</name>
    <dbReference type="NCBI Taxonomy" id="158543"/>
    <lineage>
        <taxon>Eukaryota</taxon>
        <taxon>Viridiplantae</taxon>
        <taxon>Streptophyta</taxon>
        <taxon>Embryophyta</taxon>
        <taxon>Tracheophyta</taxon>
        <taxon>Spermatophyta</taxon>
        <taxon>Magnoliopsida</taxon>
        <taxon>Magnoliidae</taxon>
        <taxon>Piperales</taxon>
        <taxon>Aristolochiaceae</taxon>
        <taxon>Aristolochia</taxon>
    </lineage>
</organism>
<keyword evidence="4" id="KW-0968">Cytoplasmic vesicle</keyword>
<comment type="caution">
    <text evidence="7">The sequence shown here is derived from an EMBL/GenBank/DDBJ whole genome shotgun (WGS) entry which is preliminary data.</text>
</comment>
<dbReference type="SUPFAM" id="SSF48464">
    <property type="entry name" value="ENTH/VHS domain"/>
    <property type="match status" value="1"/>
</dbReference>
<dbReference type="GO" id="GO:0030276">
    <property type="term" value="F:clathrin binding"/>
    <property type="evidence" value="ECO:0007669"/>
    <property type="project" value="TreeGrafter"/>
</dbReference>
<evidence type="ECO:0000256" key="1">
    <source>
        <dbReference type="ARBA" id="ARBA00004132"/>
    </source>
</evidence>
<dbReference type="PANTHER" id="PTHR12276">
    <property type="entry name" value="EPSIN/ENT-RELATED"/>
    <property type="match status" value="1"/>
</dbReference>
<feature type="domain" description="ENTH" evidence="6">
    <location>
        <begin position="24"/>
        <end position="157"/>
    </location>
</feature>
<dbReference type="GO" id="GO:0005886">
    <property type="term" value="C:plasma membrane"/>
    <property type="evidence" value="ECO:0007669"/>
    <property type="project" value="TreeGrafter"/>
</dbReference>
<dbReference type="Gene3D" id="1.25.40.90">
    <property type="match status" value="1"/>
</dbReference>
<gene>
    <name evidence="7" type="ORF">H6P81_011839</name>
</gene>
<dbReference type="AlphaFoldDB" id="A0AAV7ED76"/>
<comment type="subcellular location">
    <subcellularLocation>
        <location evidence="1">Cytoplasmic vesicle</location>
        <location evidence="1">Clathrin-coated vesicle</location>
    </subcellularLocation>
    <subcellularLocation>
        <location evidence="2">Golgi apparatus</location>
    </subcellularLocation>
</comment>
<keyword evidence="3" id="KW-0333">Golgi apparatus</keyword>
<proteinExistence type="predicted"/>
<evidence type="ECO:0000256" key="4">
    <source>
        <dbReference type="ARBA" id="ARBA00023329"/>
    </source>
</evidence>
<dbReference type="GO" id="GO:0030125">
    <property type="term" value="C:clathrin vesicle coat"/>
    <property type="evidence" value="ECO:0007669"/>
    <property type="project" value="TreeGrafter"/>
</dbReference>
<sequence length="283" mass="31696">MATLDNFKKQASSFIHEKYKTARLVLTDVTPAELLTEDATNSDSRTPDAKTMSRISEAAFDMDDYWRIVDVLHRRLYVVEWNEWRQSYKALVVLEFLLTHGPEAVAEEFLCDGEVIEDLGTFRYVDERGFDWGAAMRKKSERILELLLHGRLLKEERLKALRLSREIQGFGNMIISAPSSTGSPSAASTMTTTSPFSSDRSCFDSESSEKSSPTSTGECSSSHTWEESVEESGSLLDEGAEGGKERGKDENWLVNGGKAGLRSLSNVGRVVMKKLDRQWSIGF</sequence>
<feature type="region of interest" description="Disordered" evidence="5">
    <location>
        <begin position="178"/>
        <end position="251"/>
    </location>
</feature>
<dbReference type="InterPro" id="IPR013809">
    <property type="entry name" value="ENTH"/>
</dbReference>
<feature type="compositionally biased region" description="Low complexity" evidence="5">
    <location>
        <begin position="210"/>
        <end position="222"/>
    </location>
</feature>
<dbReference type="GO" id="GO:0005543">
    <property type="term" value="F:phospholipid binding"/>
    <property type="evidence" value="ECO:0007669"/>
    <property type="project" value="TreeGrafter"/>
</dbReference>
<dbReference type="GO" id="GO:0005768">
    <property type="term" value="C:endosome"/>
    <property type="evidence" value="ECO:0007669"/>
    <property type="project" value="TreeGrafter"/>
</dbReference>